<dbReference type="SUPFAM" id="SSF47384">
    <property type="entry name" value="Homodimeric domain of signal transducing histidine kinase"/>
    <property type="match status" value="2"/>
</dbReference>
<evidence type="ECO:0000313" key="8">
    <source>
        <dbReference type="EMBL" id="OCF32740.1"/>
    </source>
</evidence>
<dbReference type="Gene3D" id="3.40.50.2300">
    <property type="match status" value="2"/>
</dbReference>
<evidence type="ECO:0000256" key="2">
    <source>
        <dbReference type="PROSITE-ProRule" id="PRU00169"/>
    </source>
</evidence>
<feature type="compositionally biased region" description="Low complexity" evidence="4">
    <location>
        <begin position="153"/>
        <end position="166"/>
    </location>
</feature>
<dbReference type="NCBIfam" id="TIGR00229">
    <property type="entry name" value="sensory_box"/>
    <property type="match status" value="1"/>
</dbReference>
<dbReference type="Gene3D" id="3.30.565.10">
    <property type="entry name" value="Histidine kinase-like ATPase, C-terminal domain"/>
    <property type="match status" value="2"/>
</dbReference>
<dbReference type="SUPFAM" id="SSF52172">
    <property type="entry name" value="CheY-like"/>
    <property type="match status" value="2"/>
</dbReference>
<name>A0A1B9GNU0_9TREE</name>
<feature type="compositionally biased region" description="Polar residues" evidence="4">
    <location>
        <begin position="126"/>
        <end position="140"/>
    </location>
</feature>
<feature type="domain" description="Response regulatory" evidence="6">
    <location>
        <begin position="1079"/>
        <end position="1194"/>
    </location>
</feature>
<evidence type="ECO:0000256" key="4">
    <source>
        <dbReference type="SAM" id="MobiDB-lite"/>
    </source>
</evidence>
<dbReference type="InterPro" id="IPR003594">
    <property type="entry name" value="HATPase_dom"/>
</dbReference>
<dbReference type="InterPro" id="IPR011006">
    <property type="entry name" value="CheY-like_superfamily"/>
</dbReference>
<feature type="domain" description="Histidine kinase" evidence="5">
    <location>
        <begin position="782"/>
        <end position="1003"/>
    </location>
</feature>
<dbReference type="Proteomes" id="UP000092666">
    <property type="component" value="Unassembled WGS sequence"/>
</dbReference>
<feature type="coiled-coil region" evidence="3">
    <location>
        <begin position="1319"/>
        <end position="1355"/>
    </location>
</feature>
<keyword evidence="1 2" id="KW-0597">Phosphoprotein</keyword>
<dbReference type="FunFam" id="1.10.287.130:FF:000045">
    <property type="entry name" value="Two-component system sensor histidine kinase/response regulator"/>
    <property type="match status" value="1"/>
</dbReference>
<organism evidence="8 9">
    <name type="scientific">Kwoniella heveanensis BCC8398</name>
    <dbReference type="NCBI Taxonomy" id="1296120"/>
    <lineage>
        <taxon>Eukaryota</taxon>
        <taxon>Fungi</taxon>
        <taxon>Dikarya</taxon>
        <taxon>Basidiomycota</taxon>
        <taxon>Agaricomycotina</taxon>
        <taxon>Tremellomycetes</taxon>
        <taxon>Tremellales</taxon>
        <taxon>Cryptococcaceae</taxon>
        <taxon>Kwoniella</taxon>
    </lineage>
</organism>
<dbReference type="SMART" id="SM00388">
    <property type="entry name" value="HisKA"/>
    <property type="match status" value="2"/>
</dbReference>
<dbReference type="Pfam" id="PF02518">
    <property type="entry name" value="HATPase_c"/>
    <property type="match status" value="2"/>
</dbReference>
<dbReference type="PROSITE" id="PS50110">
    <property type="entry name" value="RESPONSE_REGULATORY"/>
    <property type="match status" value="2"/>
</dbReference>
<keyword evidence="3" id="KW-0175">Coiled coil</keyword>
<dbReference type="GO" id="GO:0000155">
    <property type="term" value="F:phosphorelay sensor kinase activity"/>
    <property type="evidence" value="ECO:0007669"/>
    <property type="project" value="InterPro"/>
</dbReference>
<feature type="compositionally biased region" description="Polar residues" evidence="4">
    <location>
        <begin position="316"/>
        <end position="334"/>
    </location>
</feature>
<dbReference type="CDD" id="cd17546">
    <property type="entry name" value="REC_hyHK_CKI1_RcsC-like"/>
    <property type="match status" value="1"/>
</dbReference>
<feature type="compositionally biased region" description="Basic and acidic residues" evidence="4">
    <location>
        <begin position="178"/>
        <end position="189"/>
    </location>
</feature>
<reference evidence="9" key="2">
    <citation type="submission" date="2013-12" db="EMBL/GenBank/DDBJ databases">
        <title>Evolution of pathogenesis and genome organization in the Tremellales.</title>
        <authorList>
            <person name="Cuomo C."/>
            <person name="Litvintseva A."/>
            <person name="Heitman J."/>
            <person name="Chen Y."/>
            <person name="Sun S."/>
            <person name="Springer D."/>
            <person name="Dromer F."/>
            <person name="Young S."/>
            <person name="Zeng Q."/>
            <person name="Chapman S."/>
            <person name="Gujja S."/>
            <person name="Saif S."/>
            <person name="Birren B."/>
        </authorList>
    </citation>
    <scope>NUCLEOTIDE SEQUENCE [LARGE SCALE GENOMIC DNA]</scope>
    <source>
        <strain evidence="9">BCC8398</strain>
    </source>
</reference>
<protein>
    <recommendedName>
        <fullName evidence="10">Two-component system sensor protein</fullName>
    </recommendedName>
</protein>
<feature type="domain" description="PAS" evidence="7">
    <location>
        <begin position="1210"/>
        <end position="1279"/>
    </location>
</feature>
<feature type="region of interest" description="Disordered" evidence="4">
    <location>
        <begin position="1041"/>
        <end position="1065"/>
    </location>
</feature>
<dbReference type="PROSITE" id="PS50109">
    <property type="entry name" value="HIS_KIN"/>
    <property type="match status" value="2"/>
</dbReference>
<dbReference type="SMART" id="SM00387">
    <property type="entry name" value="HATPase_c"/>
    <property type="match status" value="2"/>
</dbReference>
<dbReference type="InterPro" id="IPR013656">
    <property type="entry name" value="PAS_4"/>
</dbReference>
<proteinExistence type="predicted"/>
<reference evidence="8 9" key="1">
    <citation type="submission" date="2013-07" db="EMBL/GenBank/DDBJ databases">
        <title>The Genome Sequence of Cryptococcus heveanensis BCC8398.</title>
        <authorList>
            <consortium name="The Broad Institute Genome Sequencing Platform"/>
            <person name="Cuomo C."/>
            <person name="Litvintseva A."/>
            <person name="Chen Y."/>
            <person name="Heitman J."/>
            <person name="Sun S."/>
            <person name="Springer D."/>
            <person name="Dromer F."/>
            <person name="Young S.K."/>
            <person name="Zeng Q."/>
            <person name="Gargeya S."/>
            <person name="Fitzgerald M."/>
            <person name="Abouelleil A."/>
            <person name="Alvarado L."/>
            <person name="Berlin A.M."/>
            <person name="Chapman S.B."/>
            <person name="Dewar J."/>
            <person name="Goldberg J."/>
            <person name="Griggs A."/>
            <person name="Gujja S."/>
            <person name="Hansen M."/>
            <person name="Howarth C."/>
            <person name="Imamovic A."/>
            <person name="Larimer J."/>
            <person name="McCowan C."/>
            <person name="Murphy C."/>
            <person name="Pearson M."/>
            <person name="Priest M."/>
            <person name="Roberts A."/>
            <person name="Saif S."/>
            <person name="Shea T."/>
            <person name="Sykes S."/>
            <person name="Wortman J."/>
            <person name="Nusbaum C."/>
            <person name="Birren B."/>
        </authorList>
    </citation>
    <scope>NUCLEOTIDE SEQUENCE [LARGE SCALE GENOMIC DNA]</scope>
    <source>
        <strain evidence="8 9">BCC8398</strain>
    </source>
</reference>
<dbReference type="Pfam" id="PF00512">
    <property type="entry name" value="HisKA"/>
    <property type="match status" value="1"/>
</dbReference>
<feature type="modified residue" description="4-aspartylphosphate" evidence="2">
    <location>
        <position position="1127"/>
    </location>
</feature>
<evidence type="ECO:0000259" key="6">
    <source>
        <dbReference type="PROSITE" id="PS50110"/>
    </source>
</evidence>
<dbReference type="SMART" id="SM00091">
    <property type="entry name" value="PAS"/>
    <property type="match status" value="1"/>
</dbReference>
<dbReference type="CDD" id="cd00082">
    <property type="entry name" value="HisKA"/>
    <property type="match status" value="1"/>
</dbReference>
<dbReference type="PRINTS" id="PR00344">
    <property type="entry name" value="BCTRLSENSOR"/>
</dbReference>
<dbReference type="Pfam" id="PF00072">
    <property type="entry name" value="Response_reg"/>
    <property type="match status" value="1"/>
</dbReference>
<sequence length="1760" mass="195782">MPDRAALDLSSLPTEYLESYPYPAFVLPVPIPPEDIYEDEDSENPTQRERAFTRTEHDAFPPLSVVWSNTKWKNLTQRQPLLECLSIKEARKLGYWLTESLDRTKGTSQVERRLSRVMLDGRSKNLSDYSISGGPSTAQTPEFGKGDKAPSQATPDPLSPTDTPSASFPPPPPPDFWEPERPYEDRSSRSDTGISEAGADEADMPHAGPSTIIIKLTQPAKVLLEFTKTTLPIWKQSPKGSNSKAYMSTHTFAIITTTPKSALIPSSPLGEGRASPAPPFKHLARDHTDVSQLAPPDRREESDVSPTPRTTILDHSASSSSNPLTRIPLPSSSADPRLTTMRDPRVEHNLEFFSGGAEVSRPLMFDRDGTVSRRPMPTGPPSADVHALMASTDWSKTPLGPRDQWPQSLKTTVGLLLKYPHQCCLWWGKELTLIYNEAYAQMMHKHPHIFGMSGSVAWAEIWSSLGPLAELVLSGTPVSKEDDFLLFKQLPHQGGGTLEEYHTWMWVPVLQEDGTFGGLWNATIATTKKVLVERRMATVREMGQRTSIARTMREFDDAVIEILTANPRDVPFAALYHVKSATSEYHYCKLEAKLAGAVGIPDSHRSTPNLLTMTIRQRLRSTSTIPRASRSPTLSVMSSISGPPISPLPLDEDGPQINMESWPIKEALTSNRLVLVEDCSSMIEGYSIRVWDELPTAAVVVPITNESDDGVPSAVLVLGLNIRRPFDDDYDDHFDRLMISWVCRLRLQLASGIAAVRSYEAERQRIEELATLDRAKSLLFSNVSHELRTPLTLIAGPLDDLLRETSDGPRKETLIMARRNVRRLSRLVSTLMDVSRLEAGRLKGSFRSVNLGLMTKDLATLFRSAIEKAKLQYTIDCDVRAHNVYVDLEHWEKIVFNLIGNAMKYTMEGSVHVTLRYEAGEAVFAVKDTGVGIPASDIHLIGERFHRVQSVSRSHEGTGIGLALIKELIKLHGGTMSIESTTAEESIDGAHGSTFIVKIPLGSNHLPPDALESGPMTRSTQATYGQGMVDEAMQWTRNRISSNESNSDETGSDLTVGETNSSGSRSLDPATLYFKKEDVIMLVDDSYDTRRYMRSVFTPYCTVVEACDGLQALGLCKKKAPDLIISDVMMPNLDGYGLLAGLKEWKSTSLIPIIMLTARGGDEATVDGLLAGADDYLAKPFNARELIARAHMQLQLGKKRRALEAAFDERTMELSALTEYSPVGIFRADEDGNVVFTNGAWHEMSGYPVDQPVDRWIDYIHEGHKASLNEFWDQMVQGVEDVISRAHDYQFTNGRWAQLKAIRLDRVAPGMKGILGCVVDITERKINEESQRLRVIEAEQRRRDAEEAKRQQELLIDITSHEIRNPISSLMQMSSLVLRYREVIRIVKLTCLDLYCSSLVKTNLISLQEQLELVMQNKTTFTPTKQLLNNIEEDLDALESIYQCGLAQERISNDVLSLGKIQLEMFDCEVDMMREAQKVLSIFQNEARMKRIALSLKLGDGVEKLGLARVKTDPVRLNQIVTNLLSNAIRFTSTSEIRQIVLNFDISFDPPGENGCVMPRKPTLPASLADDMPIYLYFAVTDTGPGMTEAELEMLFQRFSQVSLKTHTIFGGSGLGLFVCRRHLTDDQFAHVVGGKIDVISQKGHGSTFRFYIKARTCQTAARVENGLALPKSKIKSTRVDIPRFAGVGRKPHVLIVEDNIINQTVLSRQLRHCNVTCDVASNGLEALDKIRAVSSLETPLAGQSFDCILMDLEMPGKSL</sequence>
<dbReference type="InterPro" id="IPR003661">
    <property type="entry name" value="HisK_dim/P_dom"/>
</dbReference>
<dbReference type="SMART" id="SM00448">
    <property type="entry name" value="REC"/>
    <property type="match status" value="1"/>
</dbReference>
<dbReference type="CDD" id="cd00130">
    <property type="entry name" value="PAS"/>
    <property type="match status" value="1"/>
</dbReference>
<gene>
    <name evidence="8" type="ORF">I316_05661</name>
</gene>
<accession>A0A1B9GNU0</accession>
<dbReference type="InterPro" id="IPR036097">
    <property type="entry name" value="HisK_dim/P_sf"/>
</dbReference>
<feature type="compositionally biased region" description="Polar residues" evidence="4">
    <location>
        <begin position="1052"/>
        <end position="1065"/>
    </location>
</feature>
<evidence type="ECO:0000256" key="1">
    <source>
        <dbReference type="ARBA" id="ARBA00022553"/>
    </source>
</evidence>
<dbReference type="InterPro" id="IPR000014">
    <property type="entry name" value="PAS"/>
</dbReference>
<dbReference type="SUPFAM" id="SSF55874">
    <property type="entry name" value="ATPase domain of HSP90 chaperone/DNA topoisomerase II/histidine kinase"/>
    <property type="match status" value="2"/>
</dbReference>
<feature type="region of interest" description="Disordered" evidence="4">
    <location>
        <begin position="263"/>
        <end position="339"/>
    </location>
</feature>
<dbReference type="Pfam" id="PF08448">
    <property type="entry name" value="PAS_4"/>
    <property type="match status" value="1"/>
</dbReference>
<dbReference type="SUPFAM" id="SSF55785">
    <property type="entry name" value="PYP-like sensor domain (PAS domain)"/>
    <property type="match status" value="1"/>
</dbReference>
<evidence type="ECO:0008006" key="10">
    <source>
        <dbReference type="Google" id="ProtNLM"/>
    </source>
</evidence>
<evidence type="ECO:0000313" key="9">
    <source>
        <dbReference type="Proteomes" id="UP000092666"/>
    </source>
</evidence>
<dbReference type="Gene3D" id="3.30.450.20">
    <property type="entry name" value="PAS domain"/>
    <property type="match status" value="2"/>
</dbReference>
<dbReference type="OrthoDB" id="60033at2759"/>
<feature type="modified residue" description="4-aspartylphosphate" evidence="2">
    <location>
        <position position="1752"/>
    </location>
</feature>
<feature type="domain" description="Histidine kinase" evidence="5">
    <location>
        <begin position="1358"/>
        <end position="1657"/>
    </location>
</feature>
<dbReference type="InterPro" id="IPR035965">
    <property type="entry name" value="PAS-like_dom_sf"/>
</dbReference>
<dbReference type="InterPro" id="IPR005467">
    <property type="entry name" value="His_kinase_dom"/>
</dbReference>
<dbReference type="PANTHER" id="PTHR43547:SF2">
    <property type="entry name" value="HYBRID SIGNAL TRANSDUCTION HISTIDINE KINASE C"/>
    <property type="match status" value="1"/>
</dbReference>
<dbReference type="InterPro" id="IPR001789">
    <property type="entry name" value="Sig_transdc_resp-reg_receiver"/>
</dbReference>
<feature type="domain" description="Response regulatory" evidence="6">
    <location>
        <begin position="1693"/>
        <end position="1760"/>
    </location>
</feature>
<dbReference type="PROSITE" id="PS50112">
    <property type="entry name" value="PAS"/>
    <property type="match status" value="1"/>
</dbReference>
<dbReference type="InterPro" id="IPR036890">
    <property type="entry name" value="HATPase_C_sf"/>
</dbReference>
<dbReference type="PANTHER" id="PTHR43547">
    <property type="entry name" value="TWO-COMPONENT HISTIDINE KINASE"/>
    <property type="match status" value="1"/>
</dbReference>
<evidence type="ECO:0000259" key="5">
    <source>
        <dbReference type="PROSITE" id="PS50109"/>
    </source>
</evidence>
<dbReference type="FunFam" id="3.40.50.2300:FF:000230">
    <property type="entry name" value="Unplaced genomic scaffold supercont1.240, whole genome shotgun sequence"/>
    <property type="match status" value="1"/>
</dbReference>
<dbReference type="EMBL" id="KV700129">
    <property type="protein sequence ID" value="OCF32740.1"/>
    <property type="molecule type" value="Genomic_DNA"/>
</dbReference>
<dbReference type="InterPro" id="IPR004358">
    <property type="entry name" value="Sig_transdc_His_kin-like_C"/>
</dbReference>
<dbReference type="STRING" id="1296120.A0A1B9GNU0"/>
<evidence type="ECO:0000259" key="7">
    <source>
        <dbReference type="PROSITE" id="PS50112"/>
    </source>
</evidence>
<feature type="compositionally biased region" description="Pro residues" evidence="4">
    <location>
        <begin position="167"/>
        <end position="176"/>
    </location>
</feature>
<dbReference type="Gene3D" id="1.10.287.130">
    <property type="match status" value="2"/>
</dbReference>
<keyword evidence="9" id="KW-1185">Reference proteome</keyword>
<evidence type="ECO:0000256" key="3">
    <source>
        <dbReference type="SAM" id="Coils"/>
    </source>
</evidence>
<feature type="region of interest" description="Disordered" evidence="4">
    <location>
        <begin position="124"/>
        <end position="206"/>
    </location>
</feature>
<dbReference type="CDD" id="cd17574">
    <property type="entry name" value="REC_OmpR"/>
    <property type="match status" value="1"/>
</dbReference>